<dbReference type="AlphaFoldDB" id="A0AAN7TQZ8"/>
<protein>
    <submittedName>
        <fullName evidence="2">Uncharacterized protein</fullName>
    </submittedName>
</protein>
<feature type="region of interest" description="Disordered" evidence="1">
    <location>
        <begin position="358"/>
        <end position="400"/>
    </location>
</feature>
<organism evidence="2 3">
    <name type="scientific">Meristemomyces frigidus</name>
    <dbReference type="NCBI Taxonomy" id="1508187"/>
    <lineage>
        <taxon>Eukaryota</taxon>
        <taxon>Fungi</taxon>
        <taxon>Dikarya</taxon>
        <taxon>Ascomycota</taxon>
        <taxon>Pezizomycotina</taxon>
        <taxon>Dothideomycetes</taxon>
        <taxon>Dothideomycetidae</taxon>
        <taxon>Mycosphaerellales</taxon>
        <taxon>Teratosphaeriaceae</taxon>
        <taxon>Meristemomyces</taxon>
    </lineage>
</organism>
<gene>
    <name evidence="2" type="ORF">LTR62_000088</name>
</gene>
<accession>A0AAN7TQZ8</accession>
<dbReference type="Proteomes" id="UP001310890">
    <property type="component" value="Unassembled WGS sequence"/>
</dbReference>
<evidence type="ECO:0000313" key="3">
    <source>
        <dbReference type="Proteomes" id="UP001310890"/>
    </source>
</evidence>
<evidence type="ECO:0000313" key="2">
    <source>
        <dbReference type="EMBL" id="KAK5118878.1"/>
    </source>
</evidence>
<comment type="caution">
    <text evidence="2">The sequence shown here is derived from an EMBL/GenBank/DDBJ whole genome shotgun (WGS) entry which is preliminary data.</text>
</comment>
<proteinExistence type="predicted"/>
<evidence type="ECO:0000256" key="1">
    <source>
        <dbReference type="SAM" id="MobiDB-lite"/>
    </source>
</evidence>
<dbReference type="EMBL" id="JAVRRL010000001">
    <property type="protein sequence ID" value="KAK5118878.1"/>
    <property type="molecule type" value="Genomic_DNA"/>
</dbReference>
<reference evidence="2" key="1">
    <citation type="submission" date="2023-08" db="EMBL/GenBank/DDBJ databases">
        <title>Black Yeasts Isolated from many extreme environments.</title>
        <authorList>
            <person name="Coleine C."/>
            <person name="Stajich J.E."/>
            <person name="Selbmann L."/>
        </authorList>
    </citation>
    <scope>NUCLEOTIDE SEQUENCE</scope>
    <source>
        <strain evidence="2">CCFEE 5401</strain>
    </source>
</reference>
<name>A0AAN7TQZ8_9PEZI</name>
<feature type="region of interest" description="Disordered" evidence="1">
    <location>
        <begin position="1"/>
        <end position="27"/>
    </location>
</feature>
<sequence length="422" mass="45875">MACEITSQPPFHEMGPQENFSPPGHADMDLDFDKLVQYNTKNFIANNSLHPQNLSNPTSPSHNHNQHDNISSIYNAVDFSATTSSPYYHSIETPPTNNSHDPYNQPFALHHEFRRSISEPPGNFPAPQAYQHGNVVLHRDGHCLGTPRSLKSLPKARQNVRAQPYPQAAGGAKARAGGVRYQLRRTQTQPLGPSMYGQGQTSVPVGLTMSRQDVVNHPYPPALMQQNMHSPELMAQQNLQIVGHTSQPRNLFAPMPTLAEQPRSMISSRVCTPTPEDFRSQPVIDPALMAPITPGPMAVHKQQATTLQMTPGELRMMITEAVQKAFSGLNGGRQGACGMTQESVTVNGGVATDSSFSAVTTSVDGQTSTSTSPDQSQEHSASLDRVASSVGQDKDQLDATSWVMPDTVHNLDLGAECEDTVQ</sequence>